<organism evidence="1 2">
    <name type="scientific">Vaccinium darrowii</name>
    <dbReference type="NCBI Taxonomy" id="229202"/>
    <lineage>
        <taxon>Eukaryota</taxon>
        <taxon>Viridiplantae</taxon>
        <taxon>Streptophyta</taxon>
        <taxon>Embryophyta</taxon>
        <taxon>Tracheophyta</taxon>
        <taxon>Spermatophyta</taxon>
        <taxon>Magnoliopsida</taxon>
        <taxon>eudicotyledons</taxon>
        <taxon>Gunneridae</taxon>
        <taxon>Pentapetalae</taxon>
        <taxon>asterids</taxon>
        <taxon>Ericales</taxon>
        <taxon>Ericaceae</taxon>
        <taxon>Vaccinioideae</taxon>
        <taxon>Vaccinieae</taxon>
        <taxon>Vaccinium</taxon>
    </lineage>
</organism>
<protein>
    <submittedName>
        <fullName evidence="1">Uncharacterized protein</fullName>
    </submittedName>
</protein>
<dbReference type="EMBL" id="CM037151">
    <property type="protein sequence ID" value="KAH7843282.1"/>
    <property type="molecule type" value="Genomic_DNA"/>
</dbReference>
<accession>A0ACB7XR44</accession>
<proteinExistence type="predicted"/>
<dbReference type="Proteomes" id="UP000828048">
    <property type="component" value="Chromosome 1"/>
</dbReference>
<keyword evidence="2" id="KW-1185">Reference proteome</keyword>
<reference evidence="1 2" key="1">
    <citation type="journal article" date="2021" name="Hortic Res">
        <title>High-quality reference genome and annotation aids understanding of berry development for evergreen blueberry (Vaccinium darrowii).</title>
        <authorList>
            <person name="Yu J."/>
            <person name="Hulse-Kemp A.M."/>
            <person name="Babiker E."/>
            <person name="Staton M."/>
        </authorList>
    </citation>
    <scope>NUCLEOTIDE SEQUENCE [LARGE SCALE GENOMIC DNA]</scope>
    <source>
        <strain evidence="2">cv. NJ 8807/NJ 8810</strain>
        <tissue evidence="1">Young leaf</tissue>
    </source>
</reference>
<gene>
    <name evidence="1" type="ORF">Vadar_014718</name>
</gene>
<name>A0ACB7XR44_9ERIC</name>
<evidence type="ECO:0000313" key="2">
    <source>
        <dbReference type="Proteomes" id="UP000828048"/>
    </source>
</evidence>
<comment type="caution">
    <text evidence="1">The sequence shown here is derived from an EMBL/GenBank/DDBJ whole genome shotgun (WGS) entry which is preliminary data.</text>
</comment>
<sequence>MTESSIAGKYDKKSKVCEYAESDRISSLPDDVLFKLNVQELDLIFDMDFVHKLPQSLLTSAHLKMLKLSGEVNFQFPMLVFLPSLKVLRLYWLRPLDEDSLKNPITGCPILEELDIRSSTLPNCRSILGVNGIVNSLSS</sequence>
<evidence type="ECO:0000313" key="1">
    <source>
        <dbReference type="EMBL" id="KAH7843282.1"/>
    </source>
</evidence>